<organism evidence="1 2">
    <name type="scientific">Marinobacterium mangrovicola</name>
    <dbReference type="NCBI Taxonomy" id="1476959"/>
    <lineage>
        <taxon>Bacteria</taxon>
        <taxon>Pseudomonadati</taxon>
        <taxon>Pseudomonadota</taxon>
        <taxon>Gammaproteobacteria</taxon>
        <taxon>Oceanospirillales</taxon>
        <taxon>Oceanospirillaceae</taxon>
        <taxon>Marinobacterium</taxon>
    </lineage>
</organism>
<dbReference type="Proteomes" id="UP000294546">
    <property type="component" value="Unassembled WGS sequence"/>
</dbReference>
<dbReference type="EMBL" id="SMFU01000009">
    <property type="protein sequence ID" value="TCK05865.1"/>
    <property type="molecule type" value="Genomic_DNA"/>
</dbReference>
<evidence type="ECO:0000313" key="1">
    <source>
        <dbReference type="EMBL" id="TCK05865.1"/>
    </source>
</evidence>
<dbReference type="RefSeq" id="WP_132293430.1">
    <property type="nucleotide sequence ID" value="NZ_SMFU01000009.1"/>
</dbReference>
<gene>
    <name evidence="1" type="ORF">CLV83_2804</name>
</gene>
<comment type="caution">
    <text evidence="1">The sequence shown here is derived from an EMBL/GenBank/DDBJ whole genome shotgun (WGS) entry which is preliminary data.</text>
</comment>
<keyword evidence="2" id="KW-1185">Reference proteome</keyword>
<dbReference type="AlphaFoldDB" id="A0A4R1GGP0"/>
<proteinExistence type="predicted"/>
<reference evidence="1 2" key="1">
    <citation type="submission" date="2019-03" db="EMBL/GenBank/DDBJ databases">
        <title>Genomic Encyclopedia of Archaeal and Bacterial Type Strains, Phase II (KMG-II): from individual species to whole genera.</title>
        <authorList>
            <person name="Goeker M."/>
        </authorList>
    </citation>
    <scope>NUCLEOTIDE SEQUENCE [LARGE SCALE GENOMIC DNA]</scope>
    <source>
        <strain evidence="1 2">DSM 27697</strain>
    </source>
</reference>
<evidence type="ECO:0000313" key="2">
    <source>
        <dbReference type="Proteomes" id="UP000294546"/>
    </source>
</evidence>
<protein>
    <submittedName>
        <fullName evidence="1">Uncharacterized protein</fullName>
    </submittedName>
</protein>
<dbReference type="OrthoDB" id="3239785at2"/>
<name>A0A4R1GGP0_9GAMM</name>
<accession>A0A4R1GGP0</accession>
<sequence length="165" mass="19192">MSLNVIYDLNLEVKTRKQVCFLERELRRSLFEYGPVAGHIKFLYRLDFPGTELAYVGTGLSARIASRLSSKMQEYDNEDLVYHTNEAMDRGRPRTTHCVGLFKVLASWDTGERFECFEKKRCLDAGLTLLNRRGLFELSNYGFVPIEKWLGEERIQRFHELGTAD</sequence>